<feature type="compositionally biased region" description="Low complexity" evidence="1">
    <location>
        <begin position="169"/>
        <end position="186"/>
    </location>
</feature>
<organism evidence="2 3">
    <name type="scientific">Aplysia californica</name>
    <name type="common">California sea hare</name>
    <dbReference type="NCBI Taxonomy" id="6500"/>
    <lineage>
        <taxon>Eukaryota</taxon>
        <taxon>Metazoa</taxon>
        <taxon>Spiralia</taxon>
        <taxon>Lophotrochozoa</taxon>
        <taxon>Mollusca</taxon>
        <taxon>Gastropoda</taxon>
        <taxon>Heterobranchia</taxon>
        <taxon>Euthyneura</taxon>
        <taxon>Tectipleura</taxon>
        <taxon>Aplysiida</taxon>
        <taxon>Aplysioidea</taxon>
        <taxon>Aplysiidae</taxon>
        <taxon>Aplysia</taxon>
    </lineage>
</organism>
<dbReference type="GeneID" id="101848354"/>
<gene>
    <name evidence="3" type="primary">LOC101848354</name>
</gene>
<feature type="region of interest" description="Disordered" evidence="1">
    <location>
        <begin position="135"/>
        <end position="209"/>
    </location>
</feature>
<proteinExistence type="predicted"/>
<feature type="region of interest" description="Disordered" evidence="1">
    <location>
        <begin position="264"/>
        <end position="382"/>
    </location>
</feature>
<protein>
    <submittedName>
        <fullName evidence="3">Uncharacterized protein LOC101848354</fullName>
    </submittedName>
</protein>
<feature type="compositionally biased region" description="Polar residues" evidence="1">
    <location>
        <begin position="302"/>
        <end position="319"/>
    </location>
</feature>
<dbReference type="Proteomes" id="UP000694888">
    <property type="component" value="Unplaced"/>
</dbReference>
<evidence type="ECO:0000313" key="3">
    <source>
        <dbReference type="RefSeq" id="XP_005098619.1"/>
    </source>
</evidence>
<keyword evidence="2" id="KW-1185">Reference proteome</keyword>
<evidence type="ECO:0000256" key="1">
    <source>
        <dbReference type="SAM" id="MobiDB-lite"/>
    </source>
</evidence>
<sequence>MNLSSNGPPPPINNACLPDIYNRLDAEAIEKTRVANTQLALRLSSQERIISKYKHEAERYNVIEKSRAALDLSRIRQILPTVSRVANFEEKFFRTQPMKAEKKRRSKNRKSYQAQTNDDSICQRCYIHHLPSKKRFYKSETPPPPVSVLDAQSNRPPPASERSPALSAPSPSTHLQLTTPLTPDTDGQYAPSPSNSTRGQGSRLIPPSKKYQFLERDRCGHEKDLNDILTPRLMPYEMWKGVVKNVCDQAVVRPKKNLPKISKVQRGNSIIRERTGDSVFGTKTRRSSSKLSVRGRLDSRPSSRSIQRKTTSVSRNNSTLRREKSNTDRQSRSQNETGPENFSREGSSVSVDSERTDASRMTSPCKRYVSAKSKAVLDSHKE</sequence>
<reference evidence="3" key="1">
    <citation type="submission" date="2025-08" db="UniProtKB">
        <authorList>
            <consortium name="RefSeq"/>
        </authorList>
    </citation>
    <scope>IDENTIFICATION</scope>
</reference>
<feature type="compositionally biased region" description="Basic and acidic residues" evidence="1">
    <location>
        <begin position="320"/>
        <end position="331"/>
    </location>
</feature>
<evidence type="ECO:0000313" key="2">
    <source>
        <dbReference type="Proteomes" id="UP000694888"/>
    </source>
</evidence>
<name>A0ABM0JPP4_APLCA</name>
<feature type="compositionally biased region" description="Polar residues" evidence="1">
    <location>
        <begin position="332"/>
        <end position="351"/>
    </location>
</feature>
<feature type="compositionally biased region" description="Polar residues" evidence="1">
    <location>
        <begin position="191"/>
        <end position="200"/>
    </location>
</feature>
<dbReference type="RefSeq" id="XP_005098619.1">
    <property type="nucleotide sequence ID" value="XM_005098562.3"/>
</dbReference>
<accession>A0ABM0JPP4</accession>